<dbReference type="KEGG" id="tcc:18591063"/>
<dbReference type="OrthoDB" id="1917523at2759"/>
<evidence type="ECO:0000256" key="2">
    <source>
        <dbReference type="ARBA" id="ARBA00023125"/>
    </source>
</evidence>
<dbReference type="HOGENOM" id="CLU_121145_0_0_1"/>
<evidence type="ECO:0000259" key="5">
    <source>
        <dbReference type="Pfam" id="PF22754"/>
    </source>
</evidence>
<name>A0A061GYX5_THECC</name>
<dbReference type="GO" id="GO:0006355">
    <property type="term" value="P:regulation of DNA-templated transcription"/>
    <property type="evidence" value="ECO:0000318"/>
    <property type="project" value="GO_Central"/>
</dbReference>
<dbReference type="PANTHER" id="PTHR31945:SF148">
    <property type="entry name" value="BASIC HELIX-LOOP-HELIX DNA-BINDING SUPERFAMILY PROTEIN"/>
    <property type="match status" value="1"/>
</dbReference>
<evidence type="ECO:0000313" key="6">
    <source>
        <dbReference type="EMBL" id="EOY34658.1"/>
    </source>
</evidence>
<dbReference type="Proteomes" id="UP000026915">
    <property type="component" value="Chromosome 9"/>
</dbReference>
<reference evidence="6 7" key="1">
    <citation type="journal article" date="2013" name="Genome Biol.">
        <title>The genome sequence of the most widely cultivated cacao type and its use to identify candidate genes regulating pod color.</title>
        <authorList>
            <person name="Motamayor J.C."/>
            <person name="Mockaitis K."/>
            <person name="Schmutz J."/>
            <person name="Haiminen N."/>
            <person name="Iii D.L."/>
            <person name="Cornejo O."/>
            <person name="Findley S.D."/>
            <person name="Zheng P."/>
            <person name="Utro F."/>
            <person name="Royaert S."/>
            <person name="Saski C."/>
            <person name="Jenkins J."/>
            <person name="Podicheti R."/>
            <person name="Zhao M."/>
            <person name="Scheffler B.E."/>
            <person name="Stack J.C."/>
            <person name="Feltus F.A."/>
            <person name="Mustiga G.M."/>
            <person name="Amores F."/>
            <person name="Phillips W."/>
            <person name="Marelli J.P."/>
            <person name="May G.D."/>
            <person name="Shapiro H."/>
            <person name="Ma J."/>
            <person name="Bustamante C.D."/>
            <person name="Schnell R.J."/>
            <person name="Main D."/>
            <person name="Gilbert D."/>
            <person name="Parida L."/>
            <person name="Kuhn D.N."/>
        </authorList>
    </citation>
    <scope>NUCLEOTIDE SEQUENCE [LARGE SCALE GENOMIC DNA]</scope>
    <source>
        <strain evidence="7">cv. Matina 1-6</strain>
    </source>
</reference>
<evidence type="ECO:0000256" key="4">
    <source>
        <dbReference type="SAM" id="Coils"/>
    </source>
</evidence>
<keyword evidence="4" id="KW-0175">Coiled coil</keyword>
<dbReference type="OMA" id="EEGFMIK"/>
<dbReference type="InterPro" id="IPR051358">
    <property type="entry name" value="TF_AMS/ICE1/BHLH6-like"/>
</dbReference>
<comment type="subcellular location">
    <subcellularLocation>
        <location evidence="1">Nucleus</location>
    </subcellularLocation>
</comment>
<dbReference type="GO" id="GO:0043565">
    <property type="term" value="F:sequence-specific DNA binding"/>
    <property type="evidence" value="ECO:0000318"/>
    <property type="project" value="GO_Central"/>
</dbReference>
<dbReference type="GO" id="GO:0005634">
    <property type="term" value="C:nucleus"/>
    <property type="evidence" value="ECO:0000318"/>
    <property type="project" value="GO_Central"/>
</dbReference>
<dbReference type="eggNOG" id="ENOG502RY4X">
    <property type="taxonomic scope" value="Eukaryota"/>
</dbReference>
<keyword evidence="3" id="KW-0539">Nucleus</keyword>
<evidence type="ECO:0000256" key="1">
    <source>
        <dbReference type="ARBA" id="ARBA00004123"/>
    </source>
</evidence>
<organism evidence="6 7">
    <name type="scientific">Theobroma cacao</name>
    <name type="common">Cacao</name>
    <name type="synonym">Cocoa</name>
    <dbReference type="NCBI Taxonomy" id="3641"/>
    <lineage>
        <taxon>Eukaryota</taxon>
        <taxon>Viridiplantae</taxon>
        <taxon>Streptophyta</taxon>
        <taxon>Embryophyta</taxon>
        <taxon>Tracheophyta</taxon>
        <taxon>Spermatophyta</taxon>
        <taxon>Magnoliopsida</taxon>
        <taxon>eudicotyledons</taxon>
        <taxon>Gunneridae</taxon>
        <taxon>Pentapetalae</taxon>
        <taxon>rosids</taxon>
        <taxon>malvids</taxon>
        <taxon>Malvales</taxon>
        <taxon>Malvaceae</taxon>
        <taxon>Byttnerioideae</taxon>
        <taxon>Theobroma</taxon>
    </lineage>
</organism>
<keyword evidence="7" id="KW-1185">Reference proteome</keyword>
<dbReference type="EMBL" id="CM001887">
    <property type="protein sequence ID" value="EOY34658.1"/>
    <property type="molecule type" value="Genomic_DNA"/>
</dbReference>
<dbReference type="Pfam" id="PF22754">
    <property type="entry name" value="bHLH-TF_ACT-like_plant"/>
    <property type="match status" value="1"/>
</dbReference>
<dbReference type="GO" id="GO:0003700">
    <property type="term" value="F:DNA-binding transcription factor activity"/>
    <property type="evidence" value="ECO:0000318"/>
    <property type="project" value="GO_Central"/>
</dbReference>
<dbReference type="AlphaFoldDB" id="A0A061GYX5"/>
<evidence type="ECO:0000256" key="3">
    <source>
        <dbReference type="ARBA" id="ARBA00023242"/>
    </source>
</evidence>
<keyword evidence="2" id="KW-0238">DNA-binding</keyword>
<feature type="domain" description="Plant bHLH transcription factor ACT-like" evidence="5">
    <location>
        <begin position="73"/>
        <end position="153"/>
    </location>
</feature>
<dbReference type="Gramene" id="EOY34658">
    <property type="protein sequence ID" value="EOY34658"/>
    <property type="gene ID" value="TCM_042257"/>
</dbReference>
<evidence type="ECO:0000313" key="7">
    <source>
        <dbReference type="Proteomes" id="UP000026915"/>
    </source>
</evidence>
<sequence length="163" mass="18458">MKNMVSRERKRAASYKKLQMLRSITNSHAQGKTSIILDATKYIEELKERVERIKQDIAMAQNSTCQNSFPVQLWVEAQDKGFLIKVFSERSCRGLLVFILEAFQELGLDVLQARVSCSECFLLEAVGVKDDEGSSECLLDASEVKRAVSHAIQNWSAEVNEQQ</sequence>
<proteinExistence type="predicted"/>
<dbReference type="Gramene" id="Tc09v2_t030280.1">
    <property type="protein sequence ID" value="Tc09v2_p030280.1"/>
    <property type="gene ID" value="Tc09v2_g030280"/>
</dbReference>
<accession>A0A061GYX5</accession>
<gene>
    <name evidence="6" type="ORF">TCM_042257</name>
</gene>
<dbReference type="PANTHER" id="PTHR31945">
    <property type="entry name" value="TRANSCRIPTION FACTOR SCREAM2-RELATED"/>
    <property type="match status" value="1"/>
</dbReference>
<dbReference type="InParanoid" id="A0A061GYX5"/>
<dbReference type="InterPro" id="IPR054502">
    <property type="entry name" value="bHLH-TF_ACT-like_plant"/>
</dbReference>
<feature type="coiled-coil region" evidence="4">
    <location>
        <begin position="36"/>
        <end position="63"/>
    </location>
</feature>
<protein>
    <recommendedName>
        <fullName evidence="5">Plant bHLH transcription factor ACT-like domain-containing protein</fullName>
    </recommendedName>
</protein>
<dbReference type="STRING" id="3641.A0A061GYX5"/>